<feature type="transmembrane region" description="Helical" evidence="1">
    <location>
        <begin position="9"/>
        <end position="26"/>
    </location>
</feature>
<sequence>MKAFKGRDWLYLVNLVLAILLAILNYNRGSYGIGHIWAAVSIFWVIRLVLVWIQRK</sequence>
<evidence type="ECO:0000313" key="3">
    <source>
        <dbReference type="Proteomes" id="UP000677616"/>
    </source>
</evidence>
<keyword evidence="3" id="KW-1185">Reference proteome</keyword>
<keyword evidence="1" id="KW-0812">Transmembrane</keyword>
<proteinExistence type="predicted"/>
<protein>
    <submittedName>
        <fullName evidence="2">Uncharacterized protein</fullName>
    </submittedName>
</protein>
<dbReference type="EMBL" id="CP073084">
    <property type="protein sequence ID" value="QUE53832.1"/>
    <property type="molecule type" value="Genomic_DNA"/>
</dbReference>
<keyword evidence="1" id="KW-0472">Membrane</keyword>
<feature type="transmembrane region" description="Helical" evidence="1">
    <location>
        <begin position="32"/>
        <end position="53"/>
    </location>
</feature>
<name>A0ABX7YJN0_9STRE</name>
<dbReference type="Proteomes" id="UP000677616">
    <property type="component" value="Chromosome"/>
</dbReference>
<reference evidence="2 3" key="1">
    <citation type="submission" date="2021-04" db="EMBL/GenBank/DDBJ databases">
        <title>Complete genome sequence of a novel Streptococcus species.</title>
        <authorList>
            <person name="Teng J.L.L."/>
        </authorList>
    </citation>
    <scope>NUCLEOTIDE SEQUENCE [LARGE SCALE GENOMIC DNA]</scope>
    <source>
        <strain evidence="2 3">HKU75</strain>
    </source>
</reference>
<organism evidence="2 3">
    <name type="scientific">Streptococcus oriscaviae</name>
    <dbReference type="NCBI Taxonomy" id="2781599"/>
    <lineage>
        <taxon>Bacteria</taxon>
        <taxon>Bacillati</taxon>
        <taxon>Bacillota</taxon>
        <taxon>Bacilli</taxon>
        <taxon>Lactobacillales</taxon>
        <taxon>Streptococcaceae</taxon>
        <taxon>Streptococcus</taxon>
    </lineage>
</organism>
<keyword evidence="1" id="KW-1133">Transmembrane helix</keyword>
<gene>
    <name evidence="2" type="ORF">INT76_08355</name>
</gene>
<evidence type="ECO:0000313" key="2">
    <source>
        <dbReference type="EMBL" id="QUE53832.1"/>
    </source>
</evidence>
<dbReference type="RefSeq" id="WP_212569991.1">
    <property type="nucleotide sequence ID" value="NZ_CP073084.1"/>
</dbReference>
<accession>A0ABX7YJN0</accession>
<evidence type="ECO:0000256" key="1">
    <source>
        <dbReference type="SAM" id="Phobius"/>
    </source>
</evidence>